<feature type="domain" description="Dipeptidylpeptidase IV N-terminal" evidence="2">
    <location>
        <begin position="117"/>
        <end position="492"/>
    </location>
</feature>
<dbReference type="Proteomes" id="UP001642483">
    <property type="component" value="Unassembled WGS sequence"/>
</dbReference>
<dbReference type="PANTHER" id="PTHR11731">
    <property type="entry name" value="PROTEASE FAMILY S9B,C DIPEPTIDYL-PEPTIDASE IV-RELATED"/>
    <property type="match status" value="1"/>
</dbReference>
<dbReference type="Gene3D" id="2.140.10.30">
    <property type="entry name" value="Dipeptidylpeptidase IV, N-terminal domain"/>
    <property type="match status" value="1"/>
</dbReference>
<dbReference type="EMBL" id="CAWYQH010000130">
    <property type="protein sequence ID" value="CAK8692163.1"/>
    <property type="molecule type" value="Genomic_DNA"/>
</dbReference>
<keyword evidence="4" id="KW-1185">Reference proteome</keyword>
<gene>
    <name evidence="3" type="ORF">CVLEPA_LOCUS24898</name>
</gene>
<dbReference type="PANTHER" id="PTHR11731:SF202">
    <property type="entry name" value="DIPEPTIDYL PEPTIDASE FAMILY MEMBER 2"/>
    <property type="match status" value="1"/>
</dbReference>
<dbReference type="SUPFAM" id="SSF82171">
    <property type="entry name" value="DPP6 N-terminal domain-like"/>
    <property type="match status" value="1"/>
</dbReference>
<reference evidence="3 4" key="1">
    <citation type="submission" date="2024-02" db="EMBL/GenBank/DDBJ databases">
        <authorList>
            <person name="Daric V."/>
            <person name="Darras S."/>
        </authorList>
    </citation>
    <scope>NUCLEOTIDE SEQUENCE [LARGE SCALE GENOMIC DNA]</scope>
</reference>
<evidence type="ECO:0000313" key="3">
    <source>
        <dbReference type="EMBL" id="CAK8692163.1"/>
    </source>
</evidence>
<dbReference type="Pfam" id="PF00326">
    <property type="entry name" value="Peptidase_S9"/>
    <property type="match status" value="1"/>
</dbReference>
<evidence type="ECO:0008006" key="5">
    <source>
        <dbReference type="Google" id="ProtNLM"/>
    </source>
</evidence>
<accession>A0ABP0GMA3</accession>
<dbReference type="Gene3D" id="3.40.50.1820">
    <property type="entry name" value="alpha/beta hydrolase"/>
    <property type="match status" value="1"/>
</dbReference>
<evidence type="ECO:0000259" key="2">
    <source>
        <dbReference type="Pfam" id="PF00930"/>
    </source>
</evidence>
<feature type="domain" description="Peptidase S9 prolyl oligopeptidase catalytic" evidence="1">
    <location>
        <begin position="586"/>
        <end position="780"/>
    </location>
</feature>
<dbReference type="Pfam" id="PF00930">
    <property type="entry name" value="DPPIV_N"/>
    <property type="match status" value="1"/>
</dbReference>
<dbReference type="InterPro" id="IPR001375">
    <property type="entry name" value="Peptidase_S9_cat"/>
</dbReference>
<dbReference type="SUPFAM" id="SSF53474">
    <property type="entry name" value="alpha/beta-Hydrolases"/>
    <property type="match status" value="1"/>
</dbReference>
<comment type="caution">
    <text evidence="3">The sequence shown here is derived from an EMBL/GenBank/DDBJ whole genome shotgun (WGS) entry which is preliminary data.</text>
</comment>
<evidence type="ECO:0000313" key="4">
    <source>
        <dbReference type="Proteomes" id="UP001642483"/>
    </source>
</evidence>
<dbReference type="InterPro" id="IPR050278">
    <property type="entry name" value="Serine_Prot_S9B/DPPIV"/>
</dbReference>
<organism evidence="3 4">
    <name type="scientific">Clavelina lepadiformis</name>
    <name type="common">Light-bulb sea squirt</name>
    <name type="synonym">Ascidia lepadiformis</name>
    <dbReference type="NCBI Taxonomy" id="159417"/>
    <lineage>
        <taxon>Eukaryota</taxon>
        <taxon>Metazoa</taxon>
        <taxon>Chordata</taxon>
        <taxon>Tunicata</taxon>
        <taxon>Ascidiacea</taxon>
        <taxon>Aplousobranchia</taxon>
        <taxon>Clavelinidae</taxon>
        <taxon>Clavelina</taxon>
    </lineage>
</organism>
<dbReference type="InterPro" id="IPR002469">
    <property type="entry name" value="Peptidase_S9B_N"/>
</dbReference>
<proteinExistence type="predicted"/>
<protein>
    <recommendedName>
        <fullName evidence="5">Dipeptidyl peptidase 4</fullName>
    </recommendedName>
</protein>
<sequence length="791" mass="91813">MSKFKLLLLVTATFIAVLIALVFLSRISDDISPKFSRSSDEDEIYQPNESKQRMQFDDFLKGKFRYKELRPYWLSGNEYITLKSNGTIVKVDIENGSERIFMQTEHLPDSYDWWDVSADESYLVVGTKWVNGYAHYNNTFSMTFYEVSTGVNITQPNLPSDGIQNFKWSSKGHNFAFVYSYNVFLAADPFVKNVTQITSDGNEYSMFNGISDEMLRVEITGNDILMWWSDDGSYLAYATVNDTGVSQLEFAMYKELQYPEIIKMPYSKPGTKIPTITLSVVDVDTKDVTTIKPNISPNWNTGYHLNSVAWRKNTLLPSWKNRIENEMITEYCRAPSFRCFHGTSMETSSSTGWLGHYKPAYIYPLYSSNEYMTVQSHEKYPHVVVVNMDKNTSDWRTFGEFEVTDTSYGYFAVYHYDETFDWIYFTSTEAEDDPGKGLPRNRHMWRVKGHGKDRTRTCMTCQLNVQYKDRCNWVTPSFSYGGRFVVVNCGGTANGVPLSTLHKRNDVGDFEFVRIVENNTKLQDVLGEYQFRTRKYGTIQLPDVEGEWYYTLHLPPNFDPLKKYPMLVEVYSGPSYQEVKERFVVQWKDYVSSSLDVVVMTFDGRGTGFRGDEIMHMVYKKLGQYEPIDQIAAARIVSDRYSYIDKSRIAIWGWSYGGYTTTRVIGEDSQNVFKCGFAVAPVTRWELYHAIYTERYMQLPEDNEDGYKKGSALQNSENFAKHRYSLFHGTKDENVHFQHSSQLSKYLIENDVEFGAFFAADDDHHMHEISNEYKNLMRMITKQMKVCFNMS</sequence>
<evidence type="ECO:0000259" key="1">
    <source>
        <dbReference type="Pfam" id="PF00326"/>
    </source>
</evidence>
<name>A0ABP0GMA3_CLALP</name>
<dbReference type="InterPro" id="IPR029058">
    <property type="entry name" value="AB_hydrolase_fold"/>
</dbReference>